<accession>A0A9N8ZNS0</accession>
<evidence type="ECO:0000313" key="1">
    <source>
        <dbReference type="EMBL" id="CAG8502598.1"/>
    </source>
</evidence>
<sequence length="505" mass="59806">MTEIKTDILTILTLSYQECYDIIIDSLKNELPTLYSCIHVNRSFCRIFIPILWSNPFRFIKTDQKLIQIFNTLIHCLDPSIKIKEIPTSKAFFDYHTLIKEFELNPLQKGLRLWTLKYLSKQKETFLISCDKKIRKKVVKINKYIGELFFSKRNQYEFINIYYNDLLFAPKSLLDVCGFKNHEESLIKVNKLSIGFFHKSNANLIPVITENFSKLQKILSPNIQHLQISIDTTRQHTKLSTNLINFIKSQLCLKSLIMGVFWNSLQNKSFLYALQKQSKSLTFLRLGCEVQQQCHLNITHFHLIISRNYSFVDLIIILKNLRLIHLKINQTSSNRNYLSGCVHLYKEFSQAISPTLEILEVDFVASDTFLETLLHETKINLQYIRLYRHEYRDTSLRIFYNYAKRKKCFRELGLSHILHFSTKRLRKAQKLFRVRECSDDEILSPFYDRPCRIAALNWKLTKRTFLIYLIIVQIFIPSEFNSLLTFTDALETFIYKCDARLSEEL</sequence>
<evidence type="ECO:0000313" key="2">
    <source>
        <dbReference type="Proteomes" id="UP000789570"/>
    </source>
</evidence>
<reference evidence="1" key="1">
    <citation type="submission" date="2021-06" db="EMBL/GenBank/DDBJ databases">
        <authorList>
            <person name="Kallberg Y."/>
            <person name="Tangrot J."/>
            <person name="Rosling A."/>
        </authorList>
    </citation>
    <scope>NUCLEOTIDE SEQUENCE</scope>
    <source>
        <strain evidence="1">UK204</strain>
    </source>
</reference>
<comment type="caution">
    <text evidence="1">The sequence shown here is derived from an EMBL/GenBank/DDBJ whole genome shotgun (WGS) entry which is preliminary data.</text>
</comment>
<proteinExistence type="predicted"/>
<dbReference type="Proteomes" id="UP000789570">
    <property type="component" value="Unassembled WGS sequence"/>
</dbReference>
<name>A0A9N8ZNS0_9GLOM</name>
<organism evidence="1 2">
    <name type="scientific">Funneliformis caledonium</name>
    <dbReference type="NCBI Taxonomy" id="1117310"/>
    <lineage>
        <taxon>Eukaryota</taxon>
        <taxon>Fungi</taxon>
        <taxon>Fungi incertae sedis</taxon>
        <taxon>Mucoromycota</taxon>
        <taxon>Glomeromycotina</taxon>
        <taxon>Glomeromycetes</taxon>
        <taxon>Glomerales</taxon>
        <taxon>Glomeraceae</taxon>
        <taxon>Funneliformis</taxon>
    </lineage>
</organism>
<dbReference type="EMBL" id="CAJVPQ010000685">
    <property type="protein sequence ID" value="CAG8502598.1"/>
    <property type="molecule type" value="Genomic_DNA"/>
</dbReference>
<gene>
    <name evidence="1" type="ORF">FCALED_LOCUS3783</name>
</gene>
<protein>
    <submittedName>
        <fullName evidence="1">9379_t:CDS:1</fullName>
    </submittedName>
</protein>
<dbReference type="AlphaFoldDB" id="A0A9N8ZNS0"/>
<dbReference type="OrthoDB" id="2350533at2759"/>
<keyword evidence="2" id="KW-1185">Reference proteome</keyword>